<protein>
    <submittedName>
        <fullName evidence="1">PiggyBac transposable element-derived protein</fullName>
    </submittedName>
</protein>
<proteinExistence type="predicted"/>
<organism evidence="1 2">
    <name type="scientific">Trichinella spiralis</name>
    <name type="common">Trichina worm</name>
    <dbReference type="NCBI Taxonomy" id="6334"/>
    <lineage>
        <taxon>Eukaryota</taxon>
        <taxon>Metazoa</taxon>
        <taxon>Ecdysozoa</taxon>
        <taxon>Nematoda</taxon>
        <taxon>Enoplea</taxon>
        <taxon>Dorylaimia</taxon>
        <taxon>Trichinellida</taxon>
        <taxon>Trichinellidae</taxon>
        <taxon>Trichinella</taxon>
    </lineage>
</organism>
<reference evidence="1 2" key="1">
    <citation type="submission" date="2024-07" db="EMBL/GenBank/DDBJ databases">
        <title>Enhanced genomic and transcriptomic resources for Trichinella pseudospiralis and T. spiralis underpin the discovery of pronounced molecular differences between stages and species.</title>
        <authorList>
            <person name="Pasi K.K."/>
            <person name="La Rosa G."/>
            <person name="Gomez-Morales M.A."/>
            <person name="Tosini F."/>
            <person name="Sumanam S."/>
            <person name="Young N.D."/>
            <person name="Chang B.C."/>
            <person name="Robin G.B."/>
        </authorList>
    </citation>
    <scope>NUCLEOTIDE SEQUENCE [LARGE SCALE GENOMIC DNA]</scope>
    <source>
        <strain evidence="1">ISS534</strain>
    </source>
</reference>
<gene>
    <name evidence="1" type="ORF">TSPI_04874</name>
</gene>
<evidence type="ECO:0000313" key="1">
    <source>
        <dbReference type="EMBL" id="KAL1234425.1"/>
    </source>
</evidence>
<keyword evidence="2" id="KW-1185">Reference proteome</keyword>
<sequence length="92" mass="10433">MRGILEMTKGLNERRISRCLIRYAFSEDLPIVARMPKDKNVLALSAMYNNTQVSDGKDSKPDIIVHYNNTKSSVDNLDQVTSAYSRQRLAAQ</sequence>
<accession>A0ABR3KBY8</accession>
<dbReference type="Proteomes" id="UP001558632">
    <property type="component" value="Unassembled WGS sequence"/>
</dbReference>
<comment type="caution">
    <text evidence="1">The sequence shown here is derived from an EMBL/GenBank/DDBJ whole genome shotgun (WGS) entry which is preliminary data.</text>
</comment>
<dbReference type="EMBL" id="JBEUSY010000410">
    <property type="protein sequence ID" value="KAL1234425.1"/>
    <property type="molecule type" value="Genomic_DNA"/>
</dbReference>
<name>A0ABR3KBY8_TRISP</name>
<evidence type="ECO:0000313" key="2">
    <source>
        <dbReference type="Proteomes" id="UP001558632"/>
    </source>
</evidence>